<feature type="region of interest" description="Disordered" evidence="2">
    <location>
        <begin position="835"/>
        <end position="895"/>
    </location>
</feature>
<evidence type="ECO:0000259" key="3">
    <source>
        <dbReference type="PROSITE" id="PS50878"/>
    </source>
</evidence>
<dbReference type="SUPFAM" id="SSF56219">
    <property type="entry name" value="DNase I-like"/>
    <property type="match status" value="1"/>
</dbReference>
<dbReference type="InterPro" id="IPR000477">
    <property type="entry name" value="RT_dom"/>
</dbReference>
<dbReference type="AlphaFoldDB" id="A0A336LGH0"/>
<feature type="domain" description="Reverse transcriptase" evidence="3">
    <location>
        <begin position="584"/>
        <end position="830"/>
    </location>
</feature>
<protein>
    <submittedName>
        <fullName evidence="4">CSON008966 protein</fullName>
    </submittedName>
</protein>
<dbReference type="InterPro" id="IPR005135">
    <property type="entry name" value="Endo/exonuclease/phosphatase"/>
</dbReference>
<dbReference type="VEuPathDB" id="VectorBase:CSON008966"/>
<name>A0A336LGH0_CULSO</name>
<accession>A0A336LGH0</accession>
<evidence type="ECO:0000256" key="1">
    <source>
        <dbReference type="SAM" id="Coils"/>
    </source>
</evidence>
<dbReference type="Pfam" id="PF03372">
    <property type="entry name" value="Exo_endo_phos"/>
    <property type="match status" value="1"/>
</dbReference>
<dbReference type="PANTHER" id="PTHR19446">
    <property type="entry name" value="REVERSE TRANSCRIPTASES"/>
    <property type="match status" value="1"/>
</dbReference>
<dbReference type="EMBL" id="UFQS01003466">
    <property type="protein sequence ID" value="SSX15665.1"/>
    <property type="molecule type" value="Genomic_DNA"/>
</dbReference>
<reference evidence="4" key="1">
    <citation type="submission" date="2018-04" db="EMBL/GenBank/DDBJ databases">
        <authorList>
            <person name="Go L.Y."/>
            <person name="Mitchell J.A."/>
        </authorList>
    </citation>
    <scope>NUCLEOTIDE SEQUENCE</scope>
    <source>
        <tissue evidence="4">Whole organism</tissue>
    </source>
</reference>
<dbReference type="InterPro" id="IPR043502">
    <property type="entry name" value="DNA/RNA_pol_sf"/>
</dbReference>
<dbReference type="PROSITE" id="PS50878">
    <property type="entry name" value="RT_POL"/>
    <property type="match status" value="1"/>
</dbReference>
<proteinExistence type="predicted"/>
<dbReference type="SUPFAM" id="SSF56672">
    <property type="entry name" value="DNA/RNA polymerases"/>
    <property type="match status" value="1"/>
</dbReference>
<feature type="region of interest" description="Disordered" evidence="2">
    <location>
        <begin position="1"/>
        <end position="21"/>
    </location>
</feature>
<sequence>MHRTPISTRSQSKKVLSTNIHEQTKNSVKKIKILMKHPKFPKNFEKYDIIIQNLIEQNEDLKRENKLLKEKLVAMEKNKTNIVEENFSNKINQLKQNMKENELEIWGLDEFENENINETIVNIAKEFNVDIMESDIRFAFRRSSNIISKLNVPKAIRVKFYNRIKRDELLNAGRSMRIPRHENADKKDERNFIYINEALTKYNDFLFGRTRELKRKKNKIEEVQDLITSTKRTPEILAFVETWIDENSIQFFQLNGYVSFFAGRKNRIGGGVGICVKEDWGCPRILEKSISDIFEWLVVEIKINNELFHVIFVYRPPTNLNLSSQSEFINILEQILTKYSSDKTFLIGDLNIDVMFTSDQFVQKYLNVLKQLNRVIQNIGFVSRPSSYSCLDHLIVDLKQVERIHVQTLDFINLDHLAFFIDYQYQINNLTLAPSYIVKKVLDYERLKLLLPLKLCDINLEASVDEIFENLIEIINSAKSDCTYIKVLKRKKNFKREWIDNDLIHLFKIREFWYKKTTLNPDSESYNQQFKYWRNKVTSMKRIKKQNHFEKKFEKCQGNSKKTWECMKETIELLCPILMVLINKSFASGIFPKNGKLARVIGIYKSGDSNDVGNFRPISVTSVIGKIIEMAADLQFSKYLETNSILDDQQYGFPNNSNTLGACFDLVSNVCRKKDNGEIICLTFLDIQKAFNSVNRDHLLKKLKNIGLSDASLKWFTSFLSDNRQFSECDIFKSDIKNVKTGLMQGSILSPKLFNLYFSDLSLMNLNGKFYGYADDLCFEHSASSLNNLEILNEWRASTYKRSARMKEERVPNNNMHKMHNSIIFKELKIGLRGLSGPAGEPGKPGDAVQGLPGPPGRGDKGIPGIPGKDGKEGQRGPTGQPGNTGPKVQCKEDL</sequence>
<dbReference type="EMBL" id="UFQT01003466">
    <property type="protein sequence ID" value="SSX35024.1"/>
    <property type="molecule type" value="Genomic_DNA"/>
</dbReference>
<organism evidence="4">
    <name type="scientific">Culicoides sonorensis</name>
    <name type="common">Biting midge</name>
    <dbReference type="NCBI Taxonomy" id="179676"/>
    <lineage>
        <taxon>Eukaryota</taxon>
        <taxon>Metazoa</taxon>
        <taxon>Ecdysozoa</taxon>
        <taxon>Arthropoda</taxon>
        <taxon>Hexapoda</taxon>
        <taxon>Insecta</taxon>
        <taxon>Pterygota</taxon>
        <taxon>Neoptera</taxon>
        <taxon>Endopterygota</taxon>
        <taxon>Diptera</taxon>
        <taxon>Nematocera</taxon>
        <taxon>Chironomoidea</taxon>
        <taxon>Ceratopogonidae</taxon>
        <taxon>Ceratopogoninae</taxon>
        <taxon>Culicoides</taxon>
        <taxon>Monoculicoides</taxon>
    </lineage>
</organism>
<feature type="coiled-coil region" evidence="1">
    <location>
        <begin position="44"/>
        <end position="104"/>
    </location>
</feature>
<dbReference type="InterPro" id="IPR036691">
    <property type="entry name" value="Endo/exonu/phosph_ase_sf"/>
</dbReference>
<dbReference type="Pfam" id="PF00078">
    <property type="entry name" value="RVT_1"/>
    <property type="match status" value="1"/>
</dbReference>
<evidence type="ECO:0000313" key="5">
    <source>
        <dbReference type="EMBL" id="SSX35024.1"/>
    </source>
</evidence>
<dbReference type="Gene3D" id="3.60.10.10">
    <property type="entry name" value="Endonuclease/exonuclease/phosphatase"/>
    <property type="match status" value="1"/>
</dbReference>
<reference evidence="5" key="2">
    <citation type="submission" date="2018-07" db="EMBL/GenBank/DDBJ databases">
        <authorList>
            <person name="Quirk P.G."/>
            <person name="Krulwich T.A."/>
        </authorList>
    </citation>
    <scope>NUCLEOTIDE SEQUENCE</scope>
</reference>
<evidence type="ECO:0000313" key="4">
    <source>
        <dbReference type="EMBL" id="SSX15665.1"/>
    </source>
</evidence>
<gene>
    <name evidence="4" type="primary">CSON008966</name>
</gene>
<dbReference type="GO" id="GO:0003824">
    <property type="term" value="F:catalytic activity"/>
    <property type="evidence" value="ECO:0007669"/>
    <property type="project" value="InterPro"/>
</dbReference>
<dbReference type="CDD" id="cd01650">
    <property type="entry name" value="RT_nLTR_like"/>
    <property type="match status" value="1"/>
</dbReference>
<dbReference type="GO" id="GO:0071897">
    <property type="term" value="P:DNA biosynthetic process"/>
    <property type="evidence" value="ECO:0007669"/>
    <property type="project" value="UniProtKB-ARBA"/>
</dbReference>
<evidence type="ECO:0000256" key="2">
    <source>
        <dbReference type="SAM" id="MobiDB-lite"/>
    </source>
</evidence>
<keyword evidence="1" id="KW-0175">Coiled coil</keyword>